<dbReference type="AlphaFoldDB" id="N0B5C2"/>
<keyword evidence="1" id="KW-0472">Membrane</keyword>
<dbReference type="eggNOG" id="COG3239">
    <property type="taxonomic scope" value="Bacteria"/>
</dbReference>
<dbReference type="Pfam" id="PF00487">
    <property type="entry name" value="FA_desaturase"/>
    <property type="match status" value="2"/>
</dbReference>
<accession>N0B5C2</accession>
<name>N0B5C2_9HYPH</name>
<protein>
    <submittedName>
        <fullName evidence="3">Fatty acid desaturase</fullName>
    </submittedName>
</protein>
<evidence type="ECO:0000313" key="3">
    <source>
        <dbReference type="EMBL" id="AGK58734.1"/>
    </source>
</evidence>
<evidence type="ECO:0000313" key="4">
    <source>
        <dbReference type="Proteomes" id="UP000005952"/>
    </source>
</evidence>
<proteinExistence type="predicted"/>
<reference evidence="3 4" key="1">
    <citation type="journal article" date="2013" name="Genome Announc.">
        <title>Genome sequences for three denitrifying bacterial strains isolated from a uranium- and nitrate-contaminated subsurface environment.</title>
        <authorList>
            <person name="Venkatramanan R."/>
            <person name="Prakash O."/>
            <person name="Woyke T."/>
            <person name="Chain P."/>
            <person name="Goodwin L.A."/>
            <person name="Watson D."/>
            <person name="Brooks S."/>
            <person name="Kostka J.E."/>
            <person name="Green S.J."/>
        </authorList>
    </citation>
    <scope>NUCLEOTIDE SEQUENCE [LARGE SCALE GENOMIC DNA]</scope>
    <source>
        <strain evidence="3 4">1NES1</strain>
    </source>
</reference>
<dbReference type="InterPro" id="IPR005804">
    <property type="entry name" value="FA_desaturase_dom"/>
</dbReference>
<dbReference type="OrthoDB" id="9792534at2"/>
<feature type="transmembrane region" description="Helical" evidence="1">
    <location>
        <begin position="76"/>
        <end position="93"/>
    </location>
</feature>
<dbReference type="HOGENOM" id="CLU_603750_0_0_5"/>
<dbReference type="EMBL" id="CP005587">
    <property type="protein sequence ID" value="AGK58734.1"/>
    <property type="molecule type" value="Genomic_DNA"/>
</dbReference>
<evidence type="ECO:0000256" key="1">
    <source>
        <dbReference type="SAM" id="Phobius"/>
    </source>
</evidence>
<dbReference type="Proteomes" id="UP000005952">
    <property type="component" value="Chromosome"/>
</dbReference>
<evidence type="ECO:0000259" key="2">
    <source>
        <dbReference type="Pfam" id="PF00487"/>
    </source>
</evidence>
<dbReference type="STRING" id="670307.HYPDE_35313"/>
<feature type="transmembrane region" description="Helical" evidence="1">
    <location>
        <begin position="287"/>
        <end position="305"/>
    </location>
</feature>
<feature type="transmembrane region" description="Helical" evidence="1">
    <location>
        <begin position="243"/>
        <end position="261"/>
    </location>
</feature>
<feature type="transmembrane region" description="Helical" evidence="1">
    <location>
        <begin position="311"/>
        <end position="329"/>
    </location>
</feature>
<keyword evidence="1" id="KW-0812">Transmembrane</keyword>
<dbReference type="GO" id="GO:0006629">
    <property type="term" value="P:lipid metabolic process"/>
    <property type="evidence" value="ECO:0007669"/>
    <property type="project" value="InterPro"/>
</dbReference>
<sequence length="466" mass="53070">MNANALAKTELATEAARAPDAARPKGVRRGEAIRELKKRDNYTNFYHIGFVYFVIALAIGFTIWSYHLVDVEGLGWWWDIPTTIAAITVIGASQHQFGGVIHEGTHFILFENKILNELASDWLAAFPIYTSTFQFRLHHLAHHQFINDPVRDPDWAQLHDSGHDLDFPITHFEMLRALGKQIWLPNLFRYTIARARYSALGTVNNPYVDRERRGERLPTLAGVLYAIIAPAAVIPLVRSGHGAWAFAVLGFLTAVVITYFARLDEDKLPHAHVETVISHRTTNISRIVYMAILYAALTAIEVVGWGQAWRYFGLLWVAPLFTTFPLFMIMRQWVQHGNADRGRYTNSRVFLVNPFIRYAVFPFGMDYHLPHHIYASVPHYKLHGLHELLLQDPEYREKGVVVEGYFNSPHGDAGGRNPTVIEVLGDKYAPKGLEEAYIDADTLEYAKVRNPDAIERENRDSLNEGR</sequence>
<feature type="transmembrane region" description="Helical" evidence="1">
    <location>
        <begin position="217"/>
        <end position="237"/>
    </location>
</feature>
<organism evidence="3 4">
    <name type="scientific">Hyphomicrobium denitrificans 1NES1</name>
    <dbReference type="NCBI Taxonomy" id="670307"/>
    <lineage>
        <taxon>Bacteria</taxon>
        <taxon>Pseudomonadati</taxon>
        <taxon>Pseudomonadota</taxon>
        <taxon>Alphaproteobacteria</taxon>
        <taxon>Hyphomicrobiales</taxon>
        <taxon>Hyphomicrobiaceae</taxon>
        <taxon>Hyphomicrobium</taxon>
    </lineage>
</organism>
<dbReference type="KEGG" id="hdt:HYPDE_35313"/>
<keyword evidence="4" id="KW-1185">Reference proteome</keyword>
<feature type="domain" description="Fatty acid desaturase" evidence="2">
    <location>
        <begin position="289"/>
        <end position="395"/>
    </location>
</feature>
<keyword evidence="1" id="KW-1133">Transmembrane helix</keyword>
<dbReference type="RefSeq" id="WP_015598753.1">
    <property type="nucleotide sequence ID" value="NC_021172.1"/>
</dbReference>
<gene>
    <name evidence="3" type="ORF">HYPDE_35313</name>
</gene>
<feature type="transmembrane region" description="Helical" evidence="1">
    <location>
        <begin position="44"/>
        <end position="64"/>
    </location>
</feature>
<feature type="domain" description="Fatty acid desaturase" evidence="2">
    <location>
        <begin position="85"/>
        <end position="272"/>
    </location>
</feature>